<evidence type="ECO:0000313" key="2">
    <source>
        <dbReference type="EMBL" id="OGM10821.1"/>
    </source>
</evidence>
<dbReference type="InterPro" id="IPR025101">
    <property type="entry name" value="DUF4012"/>
</dbReference>
<protein>
    <recommendedName>
        <fullName evidence="4">DUF4012 domain-containing protein</fullName>
    </recommendedName>
</protein>
<organism evidence="2 3">
    <name type="scientific">Candidatus Woesebacteria bacterium RBG_16_34_12</name>
    <dbReference type="NCBI Taxonomy" id="1802480"/>
    <lineage>
        <taxon>Bacteria</taxon>
        <taxon>Candidatus Woeseibacteriota</taxon>
    </lineage>
</organism>
<comment type="caution">
    <text evidence="2">The sequence shown here is derived from an EMBL/GenBank/DDBJ whole genome shotgun (WGS) entry which is preliminary data.</text>
</comment>
<proteinExistence type="predicted"/>
<dbReference type="Proteomes" id="UP000177053">
    <property type="component" value="Unassembled WGS sequence"/>
</dbReference>
<dbReference type="Gene3D" id="3.40.50.720">
    <property type="entry name" value="NAD(P)-binding Rossmann-like Domain"/>
    <property type="match status" value="1"/>
</dbReference>
<evidence type="ECO:0000313" key="3">
    <source>
        <dbReference type="Proteomes" id="UP000177053"/>
    </source>
</evidence>
<keyword evidence="1" id="KW-1133">Transmembrane helix</keyword>
<evidence type="ECO:0008006" key="4">
    <source>
        <dbReference type="Google" id="ProtNLM"/>
    </source>
</evidence>
<name>A0A1F7X765_9BACT</name>
<sequence>MEANTLDRSLPNVLLLCDYDSLSVEFVKKLISHFCNLIIASNENEIFQNNLKEFNLNNKILFVLPKEAQKIPCDYLVSINNFDCNYSVNTDRELEILIEKINYELSIAKKNNSKTIFTFPFLQTKKVKDRLLIFRREALNQNKIPLSIIYTGQVIKSEEKQFKKDLLIKIVMLVKIKNKIPYINKKQAFYPVRVEDVVKFLVKNLFSFGMYGSEVAIISKKFSSQRFLKMLKQRFPQAKQEKKFKYQKTSRVKVRKIIKKDINFEELIRQLIDEVERNTNYKRKFSGKGLVKKIKFGKVEKRNYLQLFIYFLIVLLSPLILLVFSFSLLLFAKYNFLNAKYFLAKKSYLVSEKMARFSKFQLYYSAKVPLMNNLNKLYSISSVLIKIDEIGMKATGIAETSSGLFEKITNNESYNIEKYSDKIFKDFEYLYLNLGFLQGDLESHKYPEWIKNKRFSKEETGKIREKIYYARNLIESLPFILGNDKPTNYLILINDNNELRPQGGLIIAYGIFKFDKGNLVAKEFQDTNFIDNKIKGKLDPPNQIKKYLSQDNWFFRDLNWDSNFLTSAQKAEWFLNKAGEEKIDGVISIDLKTLKDLLTIIGKIEMGEDQQEVSNENFYQIYFDQRDEHIENDSQKERFIISLSEKLLEQLFKIEKKNQIFLARKLFENLEEKHIQLYLNDEKAHDYLLKLSWTGQIPDANCNKNCFFDWVTILETNLGKNNSNFYVKRNVDLEINLEEKEIRKKLILSLENTSENPDGRIYKAYIRLLTPKLSNFGPIEITDISRKSLLEPDIINSEEVETGVYLELQPQEKKQIVFSWKSFPKMNFDGDGQYLLYYQKQAGTEDYPLNIKMTVPKGIDLKTSPVFTLTNDDQYSYNTSLSRDLFSRIYWK</sequence>
<dbReference type="AlphaFoldDB" id="A0A1F7X765"/>
<keyword evidence="1" id="KW-0812">Transmembrane</keyword>
<feature type="transmembrane region" description="Helical" evidence="1">
    <location>
        <begin position="307"/>
        <end position="332"/>
    </location>
</feature>
<keyword evidence="1" id="KW-0472">Membrane</keyword>
<reference evidence="2 3" key="1">
    <citation type="journal article" date="2016" name="Nat. Commun.">
        <title>Thousands of microbial genomes shed light on interconnected biogeochemical processes in an aquifer system.</title>
        <authorList>
            <person name="Anantharaman K."/>
            <person name="Brown C.T."/>
            <person name="Hug L.A."/>
            <person name="Sharon I."/>
            <person name="Castelle C.J."/>
            <person name="Probst A.J."/>
            <person name="Thomas B.C."/>
            <person name="Singh A."/>
            <person name="Wilkins M.J."/>
            <person name="Karaoz U."/>
            <person name="Brodie E.L."/>
            <person name="Williams K.H."/>
            <person name="Hubbard S.S."/>
            <person name="Banfield J.F."/>
        </authorList>
    </citation>
    <scope>NUCLEOTIDE SEQUENCE [LARGE SCALE GENOMIC DNA]</scope>
</reference>
<accession>A0A1F7X765</accession>
<evidence type="ECO:0000256" key="1">
    <source>
        <dbReference type="SAM" id="Phobius"/>
    </source>
</evidence>
<gene>
    <name evidence="2" type="ORF">A2Z22_02965</name>
</gene>
<dbReference type="Pfam" id="PF13196">
    <property type="entry name" value="DUF4012"/>
    <property type="match status" value="1"/>
</dbReference>
<dbReference type="EMBL" id="MGFS01000028">
    <property type="protein sequence ID" value="OGM10821.1"/>
    <property type="molecule type" value="Genomic_DNA"/>
</dbReference>